<evidence type="ECO:0000256" key="1">
    <source>
        <dbReference type="SAM" id="Phobius"/>
    </source>
</evidence>
<sequence>MGIVRLVQIAVVILLVWMGIKAIKRFMAKDAEPRRVRRDAAPGEVMDVMVQDPQCGTYLPKHEAYSAWIDGKEQFFCSRECRDAYKSGQSPKAKKA</sequence>
<keyword evidence="1" id="KW-0812">Transmembrane</keyword>
<accession>A0AAU9ECW6</accession>
<gene>
    <name evidence="3" type="ORF">FAK_20240</name>
</gene>
<dbReference type="SMART" id="SM00746">
    <property type="entry name" value="TRASH"/>
    <property type="match status" value="1"/>
</dbReference>
<keyword evidence="1" id="KW-0472">Membrane</keyword>
<evidence type="ECO:0000259" key="2">
    <source>
        <dbReference type="SMART" id="SM00746"/>
    </source>
</evidence>
<keyword evidence="1" id="KW-1133">Transmembrane helix</keyword>
<dbReference type="AlphaFoldDB" id="A0AAU9ECW6"/>
<feature type="transmembrane region" description="Helical" evidence="1">
    <location>
        <begin position="6"/>
        <end position="23"/>
    </location>
</feature>
<protein>
    <recommendedName>
        <fullName evidence="2">TRASH domain-containing protein</fullName>
    </recommendedName>
</protein>
<dbReference type="InterPro" id="IPR011017">
    <property type="entry name" value="TRASH_dom"/>
</dbReference>
<dbReference type="EMBL" id="AP028679">
    <property type="protein sequence ID" value="BEQ14958.1"/>
    <property type="molecule type" value="Genomic_DNA"/>
</dbReference>
<dbReference type="KEGG" id="dmp:FAK_20240"/>
<reference evidence="4" key="1">
    <citation type="journal article" date="2023" name="Arch. Microbiol.">
        <title>Desulfoferula mesophilus gen. nov. sp. nov., a mesophilic sulfate-reducing bacterium isolated from a brackish lake sediment.</title>
        <authorList>
            <person name="Watanabe T."/>
            <person name="Yabe T."/>
            <person name="Tsuji J.M."/>
            <person name="Fukui M."/>
        </authorList>
    </citation>
    <scope>NUCLEOTIDE SEQUENCE [LARGE SCALE GENOMIC DNA]</scope>
    <source>
        <strain evidence="4">12FAK</strain>
    </source>
</reference>
<evidence type="ECO:0000313" key="4">
    <source>
        <dbReference type="Proteomes" id="UP001366166"/>
    </source>
</evidence>
<feature type="domain" description="TRASH" evidence="2">
    <location>
        <begin position="52"/>
        <end position="89"/>
    </location>
</feature>
<name>A0AAU9ECW6_9BACT</name>
<organism evidence="3 4">
    <name type="scientific">Desulfoferula mesophila</name>
    <dbReference type="NCBI Taxonomy" id="3058419"/>
    <lineage>
        <taxon>Bacteria</taxon>
        <taxon>Pseudomonadati</taxon>
        <taxon>Thermodesulfobacteriota</taxon>
        <taxon>Desulfarculia</taxon>
        <taxon>Desulfarculales</taxon>
        <taxon>Desulfarculaceae</taxon>
        <taxon>Desulfoferula</taxon>
    </lineage>
</organism>
<proteinExistence type="predicted"/>
<dbReference type="RefSeq" id="WP_338606629.1">
    <property type="nucleotide sequence ID" value="NZ_AP028679.1"/>
</dbReference>
<evidence type="ECO:0000313" key="3">
    <source>
        <dbReference type="EMBL" id="BEQ14958.1"/>
    </source>
</evidence>
<keyword evidence="4" id="KW-1185">Reference proteome</keyword>
<dbReference type="Proteomes" id="UP001366166">
    <property type="component" value="Chromosome"/>
</dbReference>